<dbReference type="Gene3D" id="1.25.40.10">
    <property type="entry name" value="Tetratricopeptide repeat domain"/>
    <property type="match status" value="1"/>
</dbReference>
<dbReference type="SUPFAM" id="SSF48452">
    <property type="entry name" value="TPR-like"/>
    <property type="match status" value="1"/>
</dbReference>
<dbReference type="EMBL" id="CP043869">
    <property type="protein sequence ID" value="QEQ97283.1"/>
    <property type="molecule type" value="Genomic_DNA"/>
</dbReference>
<dbReference type="RefSeq" id="WP_138987075.1">
    <property type="nucleotide sequence ID" value="NZ_CP043869.1"/>
</dbReference>
<evidence type="ECO:0000313" key="2">
    <source>
        <dbReference type="Proteomes" id="UP000324760"/>
    </source>
</evidence>
<gene>
    <name evidence="1" type="ORF">F0U83_11470</name>
</gene>
<reference evidence="1 2" key="1">
    <citation type="journal article" date="2019" name="Biochem. Eng. J.">
        <title>Metabolic engineering of the marine bacteria Neptunomonas concharum for the production of acetoin and meso-2,3-butanediol from acetate.</title>
        <authorList>
            <person name="Li W."/>
            <person name="Pu N."/>
            <person name="Liu C.-X."/>
            <person name="Yuan Q.-P."/>
            <person name="Li Z.-J."/>
        </authorList>
    </citation>
    <scope>NUCLEOTIDE SEQUENCE [LARGE SCALE GENOMIC DNA]</scope>
    <source>
        <strain evidence="1 2">JCM17730</strain>
    </source>
</reference>
<dbReference type="OrthoDB" id="7593450at2"/>
<dbReference type="Gene3D" id="1.20.58.320">
    <property type="entry name" value="TPR-like"/>
    <property type="match status" value="1"/>
</dbReference>
<evidence type="ECO:0000313" key="1">
    <source>
        <dbReference type="EMBL" id="QEQ97283.1"/>
    </source>
</evidence>
<dbReference type="InterPro" id="IPR011990">
    <property type="entry name" value="TPR-like_helical_dom_sf"/>
</dbReference>
<dbReference type="InterPro" id="IPR010323">
    <property type="entry name" value="DUF924"/>
</dbReference>
<organism evidence="1 2">
    <name type="scientific">Neptunomonas concharum</name>
    <dbReference type="NCBI Taxonomy" id="1031538"/>
    <lineage>
        <taxon>Bacteria</taxon>
        <taxon>Pseudomonadati</taxon>
        <taxon>Pseudomonadota</taxon>
        <taxon>Gammaproteobacteria</taxon>
        <taxon>Oceanospirillales</taxon>
        <taxon>Oceanospirillaceae</taxon>
        <taxon>Neptunomonas</taxon>
    </lineage>
</organism>
<name>A0A5P1RCF8_9GAMM</name>
<dbReference type="Pfam" id="PF06041">
    <property type="entry name" value="DUF924"/>
    <property type="match status" value="1"/>
</dbReference>
<dbReference type="Proteomes" id="UP000324760">
    <property type="component" value="Chromosome"/>
</dbReference>
<proteinExistence type="predicted"/>
<dbReference type="AlphaFoldDB" id="A0A5P1RCF8"/>
<accession>A0A5P1RCF8</accession>
<sequence>MRAEIDEILFYWFGELEEGFPATPKEGLWWQGSEAQDRDIERLFGAQVRSALRGELMDWKETPRGRLALVLLLDQFTRNIYRGTAEAFSGDGLALKLVKESLPLQHDCALEASERCFFYMPLEHSESLVDQNTCISCLEGLLAEVPKEHRHRIDNALDFAVQHRDIIQAFGRFPHRNDVLGRESTEEELAYLNQSHARWGQ</sequence>
<keyword evidence="2" id="KW-1185">Reference proteome</keyword>
<protein>
    <submittedName>
        <fullName evidence="1">DUF924 domain-containing protein</fullName>
    </submittedName>
</protein>
<dbReference type="KEGG" id="ncu:F0U83_11470"/>